<keyword evidence="1" id="KW-0472">Membrane</keyword>
<name>A0AAD3SZJ6_NEPGR</name>
<evidence type="ECO:0000313" key="2">
    <source>
        <dbReference type="EMBL" id="GMH19901.1"/>
    </source>
</evidence>
<dbReference type="AlphaFoldDB" id="A0AAD3SZJ6"/>
<keyword evidence="1" id="KW-1133">Transmembrane helix</keyword>
<proteinExistence type="predicted"/>
<sequence length="107" mass="12035">MNRGGNVVLRIVAGTVVAPLALSLWADGAVTLPPGALTRHCYKKHNTCAAVEAYVQHHVRLFWSRDRSIMAKLLRLLASDCLVTMLEIDVLYYYLFSSLWLLDDSMK</sequence>
<feature type="transmembrane region" description="Helical" evidence="1">
    <location>
        <begin position="7"/>
        <end position="26"/>
    </location>
</feature>
<keyword evidence="3" id="KW-1185">Reference proteome</keyword>
<comment type="caution">
    <text evidence="2">The sequence shown here is derived from an EMBL/GenBank/DDBJ whole genome shotgun (WGS) entry which is preliminary data.</text>
</comment>
<dbReference type="Gene3D" id="1.10.520.10">
    <property type="match status" value="1"/>
</dbReference>
<protein>
    <submittedName>
        <fullName evidence="2">Uncharacterized protein</fullName>
    </submittedName>
</protein>
<evidence type="ECO:0000313" key="3">
    <source>
        <dbReference type="Proteomes" id="UP001279734"/>
    </source>
</evidence>
<accession>A0AAD3SZJ6</accession>
<organism evidence="2 3">
    <name type="scientific">Nepenthes gracilis</name>
    <name type="common">Slender pitcher plant</name>
    <dbReference type="NCBI Taxonomy" id="150966"/>
    <lineage>
        <taxon>Eukaryota</taxon>
        <taxon>Viridiplantae</taxon>
        <taxon>Streptophyta</taxon>
        <taxon>Embryophyta</taxon>
        <taxon>Tracheophyta</taxon>
        <taxon>Spermatophyta</taxon>
        <taxon>Magnoliopsida</taxon>
        <taxon>eudicotyledons</taxon>
        <taxon>Gunneridae</taxon>
        <taxon>Pentapetalae</taxon>
        <taxon>Caryophyllales</taxon>
        <taxon>Nepenthaceae</taxon>
        <taxon>Nepenthes</taxon>
    </lineage>
</organism>
<dbReference type="Proteomes" id="UP001279734">
    <property type="component" value="Unassembled WGS sequence"/>
</dbReference>
<reference evidence="2" key="1">
    <citation type="submission" date="2023-05" db="EMBL/GenBank/DDBJ databases">
        <title>Nepenthes gracilis genome sequencing.</title>
        <authorList>
            <person name="Fukushima K."/>
        </authorList>
    </citation>
    <scope>NUCLEOTIDE SEQUENCE</scope>
    <source>
        <strain evidence="2">SING2019-196</strain>
    </source>
</reference>
<evidence type="ECO:0000256" key="1">
    <source>
        <dbReference type="SAM" id="Phobius"/>
    </source>
</evidence>
<gene>
    <name evidence="2" type="ORF">Nepgr_021742</name>
</gene>
<feature type="transmembrane region" description="Helical" evidence="1">
    <location>
        <begin position="82"/>
        <end position="102"/>
    </location>
</feature>
<keyword evidence="1" id="KW-0812">Transmembrane</keyword>
<dbReference type="EMBL" id="BSYO01000021">
    <property type="protein sequence ID" value="GMH19901.1"/>
    <property type="molecule type" value="Genomic_DNA"/>
</dbReference>